<accession>A0A2J6RR47</accession>
<keyword evidence="3" id="KW-0472">Membrane</keyword>
<evidence type="ECO:0000256" key="3">
    <source>
        <dbReference type="SAM" id="Phobius"/>
    </source>
</evidence>
<name>A0A2J6RR47_HYAVF</name>
<feature type="compositionally biased region" description="Polar residues" evidence="2">
    <location>
        <begin position="15"/>
        <end position="42"/>
    </location>
</feature>
<sequence>MPKYGEDTWMPGRFRSTSDAPTPAQDTRSSTLPPQQSNNRTPVLSDEYPAGILDNTTEGASSSQSRSTQTLIHPNPPTSSSSLRNSNLSQVVASSMTVAASSHSYVAPIRPIFRASNHREGSALALVPAGANPPPFPRSRGASRNSSTALVSNRPSHPSPIAKADPLDPTGIFRKPPRQKYLDLTPAPHGRRSQTQPPTTTTMGRSIMPPSTPAGSITRQSTPQLRSGNQSLVDLPLSSTTSSTQMAPKDTEMDGVQPSPSPSSRTSIIPKPSAPALKNLGTPVSYTYIGGMYVPRFAPVILNQSAQPPITQPTVSPPLSSNASSDMVIDDVIQTSPTMTSDGQALGGKEISPVTEPNHDNDVGELLTSAEESQAHVTEATWDNDIGELPTAPEEVPPITEVTRDKDEGDLPNAEDVPLSPQPENNEAPEAPESPARTENNETPEAAPESPVPAGNNVLPKAPESTIPAENNEAAEALHSSVPAENNEDPLEAAFLAFEDEDYVDCSSIMENNEETITPELPLPVQLPEQIEAPESSTPVENNASTAEFDSPTILQNNEIALPPVQVPYDQEALVFAPEKAASEEPRPHVQPKILLPRRLPRSVTPPTLQKRGETDNACIKRLSLLVTSLQAHNNKLLGLRESRDAERESESLRVTNLEEFLEDPTAAFISMNGQLDRVQYENRQLTKEVSQYGEDLAKKDKRIDALRQRLKKSDADYEIVLRERSDEITKARRTAEAAVWDLKRVNRKIEALEDDKKSEARAEADLPFGDARIIGGDERAELTSMFVDSWNKEENPDAKDFHPAEDTCVTLWTPAEDNFVTHWDISCNVPVARVESNGLTTSGTSSWIWYIAMLVMAMLLLVTQWPIFQHLQQFPPNTCHVSERPLLAITASVLDPPSMPVLVSMQDRIRNESKPPEFDSSGFPDHIDDLQPLGEPIENTPLGNTGLQIRVFDVFSVLATIFWWML</sequence>
<dbReference type="AlphaFoldDB" id="A0A2J6RR47"/>
<feature type="region of interest" description="Disordered" evidence="2">
    <location>
        <begin position="380"/>
        <end position="486"/>
    </location>
</feature>
<feature type="compositionally biased region" description="Polar residues" evidence="2">
    <location>
        <begin position="54"/>
        <end position="72"/>
    </location>
</feature>
<feature type="region of interest" description="Disordered" evidence="2">
    <location>
        <begin position="338"/>
        <end position="363"/>
    </location>
</feature>
<keyword evidence="3" id="KW-0812">Transmembrane</keyword>
<keyword evidence="5" id="KW-1185">Reference proteome</keyword>
<gene>
    <name evidence="4" type="ORF">L207DRAFT_625712</name>
</gene>
<evidence type="ECO:0000256" key="1">
    <source>
        <dbReference type="SAM" id="Coils"/>
    </source>
</evidence>
<evidence type="ECO:0000313" key="5">
    <source>
        <dbReference type="Proteomes" id="UP000235786"/>
    </source>
</evidence>
<dbReference type="EMBL" id="KZ613945">
    <property type="protein sequence ID" value="PMD40988.1"/>
    <property type="molecule type" value="Genomic_DNA"/>
</dbReference>
<feature type="compositionally biased region" description="Low complexity" evidence="2">
    <location>
        <begin position="262"/>
        <end position="271"/>
    </location>
</feature>
<feature type="compositionally biased region" description="Polar residues" evidence="2">
    <location>
        <begin position="142"/>
        <end position="156"/>
    </location>
</feature>
<protein>
    <submittedName>
        <fullName evidence="4">Uncharacterized protein</fullName>
    </submittedName>
</protein>
<feature type="compositionally biased region" description="Polar residues" evidence="2">
    <location>
        <begin position="213"/>
        <end position="246"/>
    </location>
</feature>
<feature type="compositionally biased region" description="Low complexity" evidence="2">
    <location>
        <begin position="422"/>
        <end position="435"/>
    </location>
</feature>
<feature type="coiled-coil region" evidence="1">
    <location>
        <begin position="690"/>
        <end position="763"/>
    </location>
</feature>
<dbReference type="Proteomes" id="UP000235786">
    <property type="component" value="Unassembled WGS sequence"/>
</dbReference>
<feature type="region of interest" description="Disordered" evidence="2">
    <location>
        <begin position="1"/>
        <end position="84"/>
    </location>
</feature>
<proteinExistence type="predicted"/>
<feature type="region of interest" description="Disordered" evidence="2">
    <location>
        <begin position="130"/>
        <end position="274"/>
    </location>
</feature>
<feature type="transmembrane region" description="Helical" evidence="3">
    <location>
        <begin position="848"/>
        <end position="869"/>
    </location>
</feature>
<evidence type="ECO:0000313" key="4">
    <source>
        <dbReference type="EMBL" id="PMD40988.1"/>
    </source>
</evidence>
<reference evidence="4 5" key="1">
    <citation type="submission" date="2016-04" db="EMBL/GenBank/DDBJ databases">
        <title>A degradative enzymes factory behind the ericoid mycorrhizal symbiosis.</title>
        <authorList>
            <consortium name="DOE Joint Genome Institute"/>
            <person name="Martino E."/>
            <person name="Morin E."/>
            <person name="Grelet G."/>
            <person name="Kuo A."/>
            <person name="Kohler A."/>
            <person name="Daghino S."/>
            <person name="Barry K."/>
            <person name="Choi C."/>
            <person name="Cichocki N."/>
            <person name="Clum A."/>
            <person name="Copeland A."/>
            <person name="Hainaut M."/>
            <person name="Haridas S."/>
            <person name="Labutti K."/>
            <person name="Lindquist E."/>
            <person name="Lipzen A."/>
            <person name="Khouja H.-R."/>
            <person name="Murat C."/>
            <person name="Ohm R."/>
            <person name="Olson A."/>
            <person name="Spatafora J."/>
            <person name="Veneault-Fourrey C."/>
            <person name="Henrissat B."/>
            <person name="Grigoriev I."/>
            <person name="Martin F."/>
            <person name="Perotto S."/>
        </authorList>
    </citation>
    <scope>NUCLEOTIDE SEQUENCE [LARGE SCALE GENOMIC DNA]</scope>
    <source>
        <strain evidence="4 5">F</strain>
    </source>
</reference>
<evidence type="ECO:0000256" key="2">
    <source>
        <dbReference type="SAM" id="MobiDB-lite"/>
    </source>
</evidence>
<dbReference type="OrthoDB" id="10687532at2759"/>
<organism evidence="4 5">
    <name type="scientific">Hyaloscypha variabilis (strain UAMH 11265 / GT02V1 / F)</name>
    <name type="common">Meliniomyces variabilis</name>
    <dbReference type="NCBI Taxonomy" id="1149755"/>
    <lineage>
        <taxon>Eukaryota</taxon>
        <taxon>Fungi</taxon>
        <taxon>Dikarya</taxon>
        <taxon>Ascomycota</taxon>
        <taxon>Pezizomycotina</taxon>
        <taxon>Leotiomycetes</taxon>
        <taxon>Helotiales</taxon>
        <taxon>Hyaloscyphaceae</taxon>
        <taxon>Hyaloscypha</taxon>
        <taxon>Hyaloscypha variabilis</taxon>
    </lineage>
</organism>
<keyword evidence="1" id="KW-0175">Coiled coil</keyword>
<keyword evidence="3" id="KW-1133">Transmembrane helix</keyword>